<sequence length="335" mass="35301">MTSLPEKLIGAAAPRPLDAQRSKLPLLLALVVAVGGCVFPFVVTSTLTLSLLTQALIGAMLATGVGFLVRQNGMVSFGHALFYGLGGYILGVLVSRGIVPIELALILAIVVPTVLAFVLGLVITRIPGVAFGMLTLACAQAFYELALKVRGLANGDDGLAVTFPARIFGVPVSLLQDPHSMFVICWVVLMIALGSLWLLMRSHYGLLTFAIKANEERARFIGYETLVPRAAIYAISALLAATAGVLATFYNAFISPDMLHWTLSGSALIMAIIGGTKAVWGPALGAVVFFFIKEIAGDATEHWPAVIGGILIVVTVFVPIGLSGLLVRVFSGRRA</sequence>
<gene>
    <name evidence="7" type="ORF">SAMN04488115_101144</name>
</gene>
<evidence type="ECO:0000256" key="5">
    <source>
        <dbReference type="ARBA" id="ARBA00023136"/>
    </source>
</evidence>
<dbReference type="PANTHER" id="PTHR30482:SF17">
    <property type="entry name" value="ABC TRANSPORTER ATP-BINDING PROTEIN"/>
    <property type="match status" value="1"/>
</dbReference>
<feature type="transmembrane region" description="Helical" evidence="6">
    <location>
        <begin position="81"/>
        <end position="99"/>
    </location>
</feature>
<feature type="transmembrane region" description="Helical" evidence="6">
    <location>
        <begin position="24"/>
        <end position="43"/>
    </location>
</feature>
<dbReference type="RefSeq" id="WP_103870563.1">
    <property type="nucleotide sequence ID" value="NZ_FNUY01000001.1"/>
</dbReference>
<keyword evidence="4 6" id="KW-1133">Transmembrane helix</keyword>
<dbReference type="GO" id="GO:0005886">
    <property type="term" value="C:plasma membrane"/>
    <property type="evidence" value="ECO:0007669"/>
    <property type="project" value="UniProtKB-SubCell"/>
</dbReference>
<proteinExistence type="predicted"/>
<reference evidence="7 8" key="1">
    <citation type="submission" date="2016-10" db="EMBL/GenBank/DDBJ databases">
        <authorList>
            <person name="de Groot N.N."/>
        </authorList>
    </citation>
    <scope>NUCLEOTIDE SEQUENCE [LARGE SCALE GENOMIC DNA]</scope>
    <source>
        <strain evidence="7 8">DSM 26656</strain>
    </source>
</reference>
<organism evidence="7 8">
    <name type="scientific">Bosea lathyri</name>
    <dbReference type="NCBI Taxonomy" id="1036778"/>
    <lineage>
        <taxon>Bacteria</taxon>
        <taxon>Pseudomonadati</taxon>
        <taxon>Pseudomonadota</taxon>
        <taxon>Alphaproteobacteria</taxon>
        <taxon>Hyphomicrobiales</taxon>
        <taxon>Boseaceae</taxon>
        <taxon>Bosea</taxon>
    </lineage>
</organism>
<feature type="transmembrane region" description="Helical" evidence="6">
    <location>
        <begin position="230"/>
        <end position="253"/>
    </location>
</feature>
<dbReference type="EMBL" id="FNUY01000001">
    <property type="protein sequence ID" value="SEF45660.1"/>
    <property type="molecule type" value="Genomic_DNA"/>
</dbReference>
<evidence type="ECO:0000313" key="8">
    <source>
        <dbReference type="Proteomes" id="UP000236743"/>
    </source>
</evidence>
<comment type="subcellular location">
    <subcellularLocation>
        <location evidence="1">Cell membrane</location>
        <topology evidence="1">Multi-pass membrane protein</topology>
    </subcellularLocation>
</comment>
<evidence type="ECO:0000256" key="6">
    <source>
        <dbReference type="SAM" id="Phobius"/>
    </source>
</evidence>
<feature type="transmembrane region" description="Helical" evidence="6">
    <location>
        <begin position="181"/>
        <end position="200"/>
    </location>
</feature>
<keyword evidence="2" id="KW-1003">Cell membrane</keyword>
<keyword evidence="5 6" id="KW-0472">Membrane</keyword>
<evidence type="ECO:0000256" key="2">
    <source>
        <dbReference type="ARBA" id="ARBA00022475"/>
    </source>
</evidence>
<dbReference type="Proteomes" id="UP000236743">
    <property type="component" value="Unassembled WGS sequence"/>
</dbReference>
<evidence type="ECO:0000256" key="3">
    <source>
        <dbReference type="ARBA" id="ARBA00022692"/>
    </source>
</evidence>
<keyword evidence="3 6" id="KW-0812">Transmembrane</keyword>
<dbReference type="CDD" id="cd06581">
    <property type="entry name" value="TM_PBP1_LivM_like"/>
    <property type="match status" value="1"/>
</dbReference>
<dbReference type="GO" id="GO:0015658">
    <property type="term" value="F:branched-chain amino acid transmembrane transporter activity"/>
    <property type="evidence" value="ECO:0007669"/>
    <property type="project" value="InterPro"/>
</dbReference>
<dbReference type="PANTHER" id="PTHR30482">
    <property type="entry name" value="HIGH-AFFINITY BRANCHED-CHAIN AMINO ACID TRANSPORT SYSTEM PERMEASE"/>
    <property type="match status" value="1"/>
</dbReference>
<dbReference type="OrthoDB" id="9034298at2"/>
<dbReference type="InterPro" id="IPR001851">
    <property type="entry name" value="ABC_transp_permease"/>
</dbReference>
<evidence type="ECO:0000256" key="4">
    <source>
        <dbReference type="ARBA" id="ARBA00022989"/>
    </source>
</evidence>
<evidence type="ECO:0000256" key="1">
    <source>
        <dbReference type="ARBA" id="ARBA00004651"/>
    </source>
</evidence>
<feature type="transmembrane region" description="Helical" evidence="6">
    <location>
        <begin position="304"/>
        <end position="327"/>
    </location>
</feature>
<dbReference type="Pfam" id="PF02653">
    <property type="entry name" value="BPD_transp_2"/>
    <property type="match status" value="1"/>
</dbReference>
<protein>
    <submittedName>
        <fullName evidence="7">Amino acid/amide ABC transporter membrane protein 2, HAAT family</fullName>
    </submittedName>
</protein>
<feature type="transmembrane region" description="Helical" evidence="6">
    <location>
        <begin position="105"/>
        <end position="124"/>
    </location>
</feature>
<feature type="transmembrane region" description="Helical" evidence="6">
    <location>
        <begin position="49"/>
        <end position="69"/>
    </location>
</feature>
<evidence type="ECO:0000313" key="7">
    <source>
        <dbReference type="EMBL" id="SEF45660.1"/>
    </source>
</evidence>
<feature type="transmembrane region" description="Helical" evidence="6">
    <location>
        <begin position="265"/>
        <end position="292"/>
    </location>
</feature>
<dbReference type="InterPro" id="IPR043428">
    <property type="entry name" value="LivM-like"/>
</dbReference>
<accession>A0A1H5S5B3</accession>
<dbReference type="AlphaFoldDB" id="A0A1H5S5B3"/>
<name>A0A1H5S5B3_9HYPH</name>
<keyword evidence="8" id="KW-1185">Reference proteome</keyword>